<feature type="transmembrane region" description="Helical" evidence="1">
    <location>
        <begin position="170"/>
        <end position="191"/>
    </location>
</feature>
<dbReference type="Proteomes" id="UP000274515">
    <property type="component" value="Unassembled WGS sequence"/>
</dbReference>
<evidence type="ECO:0000313" key="2">
    <source>
        <dbReference type="EMBL" id="RRO17653.1"/>
    </source>
</evidence>
<feature type="transmembrane region" description="Helical" evidence="1">
    <location>
        <begin position="64"/>
        <end position="86"/>
    </location>
</feature>
<dbReference type="Pfam" id="PF09490">
    <property type="entry name" value="CbtA"/>
    <property type="match status" value="1"/>
</dbReference>
<dbReference type="EMBL" id="RSAA01000008">
    <property type="protein sequence ID" value="RRO17653.1"/>
    <property type="molecule type" value="Genomic_DNA"/>
</dbReference>
<feature type="transmembrane region" description="Helical" evidence="1">
    <location>
        <begin position="12"/>
        <end position="32"/>
    </location>
</feature>
<comment type="caution">
    <text evidence="2">The sequence shown here is derived from an EMBL/GenBank/DDBJ whole genome shotgun (WGS) entry which is preliminary data.</text>
</comment>
<proteinExistence type="predicted"/>
<dbReference type="InterPro" id="IPR012666">
    <property type="entry name" value="CbtA_put"/>
</dbReference>
<reference evidence="2 3" key="1">
    <citation type="submission" date="2018-11" db="EMBL/GenBank/DDBJ databases">
        <title>Saccharopolyspora rhizosphaerae sp. nov., an actinomycete isolated from rhizosphere soil in Thailand.</title>
        <authorList>
            <person name="Intra B."/>
            <person name="Euanorasetr J."/>
            <person name="Take A."/>
            <person name="Inahashi Y."/>
            <person name="Mori M."/>
            <person name="Panbangred W."/>
            <person name="Matsumoto A."/>
        </authorList>
    </citation>
    <scope>NUCLEOTIDE SEQUENCE [LARGE SCALE GENOMIC DNA]</scope>
    <source>
        <strain evidence="2 3">H219</strain>
    </source>
</reference>
<evidence type="ECO:0000313" key="3">
    <source>
        <dbReference type="Proteomes" id="UP000274515"/>
    </source>
</evidence>
<protein>
    <recommendedName>
        <fullName evidence="4">CbtA family protein</fullName>
    </recommendedName>
</protein>
<feature type="transmembrane region" description="Helical" evidence="1">
    <location>
        <begin position="98"/>
        <end position="118"/>
    </location>
</feature>
<dbReference type="RefSeq" id="WP_125089984.1">
    <property type="nucleotide sequence ID" value="NZ_RSAA01000008.1"/>
</dbReference>
<keyword evidence="1" id="KW-1133">Transmembrane helix</keyword>
<dbReference type="OrthoDB" id="6851830at2"/>
<evidence type="ECO:0008006" key="4">
    <source>
        <dbReference type="Google" id="ProtNLM"/>
    </source>
</evidence>
<organism evidence="2 3">
    <name type="scientific">Saccharopolyspora rhizosphaerae</name>
    <dbReference type="NCBI Taxonomy" id="2492662"/>
    <lineage>
        <taxon>Bacteria</taxon>
        <taxon>Bacillati</taxon>
        <taxon>Actinomycetota</taxon>
        <taxon>Actinomycetes</taxon>
        <taxon>Pseudonocardiales</taxon>
        <taxon>Pseudonocardiaceae</taxon>
        <taxon>Saccharopolyspora</taxon>
    </lineage>
</organism>
<gene>
    <name evidence="2" type="ORF">EIL87_10305</name>
</gene>
<evidence type="ECO:0000256" key="1">
    <source>
        <dbReference type="SAM" id="Phobius"/>
    </source>
</evidence>
<keyword evidence="3" id="KW-1185">Reference proteome</keyword>
<dbReference type="AlphaFoldDB" id="A0A3R8R3W3"/>
<feature type="transmembrane region" description="Helical" evidence="1">
    <location>
        <begin position="211"/>
        <end position="231"/>
    </location>
</feature>
<name>A0A3R8R3W3_9PSEU</name>
<keyword evidence="1" id="KW-0812">Transmembrane</keyword>
<feature type="transmembrane region" description="Helical" evidence="1">
    <location>
        <begin position="138"/>
        <end position="158"/>
    </location>
</feature>
<keyword evidence="1" id="KW-0472">Membrane</keyword>
<accession>A0A3R8R3W3</accession>
<sequence length="255" mass="26458">MNSPTWGRRVGNGALAGLVGGVAAAALLWTLVEPAIDQAIAIEETGHSHGHDHGEAVSRLQQQIGGTLTVVVVAVLLGIAYAVAYARARHRLPGRTDLGRSLSLAALAFGAVVLMPALVLPANPPGVGDPDTVNTRTLTYLLVVLASAGVIGVVFTVEKALSLRTISAEWRWLACAVTGILGVIAVVLVVPDVEQEIPSIVPAGLLWEFRIGSLVQLAGMWVVVGVVHGALAHRGSVRGSVDAPRETRVSRDAAL</sequence>